<dbReference type="Gene3D" id="3.30.300.90">
    <property type="entry name" value="BolA-like"/>
    <property type="match status" value="1"/>
</dbReference>
<dbReference type="InterPro" id="IPR002634">
    <property type="entry name" value="BolA"/>
</dbReference>
<feature type="compositionally biased region" description="Polar residues" evidence="5">
    <location>
        <begin position="263"/>
        <end position="273"/>
    </location>
</feature>
<evidence type="ECO:0000313" key="8">
    <source>
        <dbReference type="Proteomes" id="UP001327560"/>
    </source>
</evidence>
<evidence type="ECO:0000256" key="1">
    <source>
        <dbReference type="ARBA" id="ARBA00004229"/>
    </source>
</evidence>
<evidence type="ECO:0000256" key="2">
    <source>
        <dbReference type="ARBA" id="ARBA00022528"/>
    </source>
</evidence>
<dbReference type="Gene3D" id="3.90.1010.10">
    <property type="match status" value="1"/>
</dbReference>
<dbReference type="InterPro" id="IPR003808">
    <property type="entry name" value="Fe-S_metab-assoc_dom"/>
</dbReference>
<dbReference type="Pfam" id="PF02657">
    <property type="entry name" value="SufE"/>
    <property type="match status" value="1"/>
</dbReference>
<evidence type="ECO:0000256" key="3">
    <source>
        <dbReference type="ARBA" id="ARBA00022640"/>
    </source>
</evidence>
<dbReference type="InterPro" id="IPR036065">
    <property type="entry name" value="BolA-like_sf"/>
</dbReference>
<dbReference type="GO" id="GO:0009507">
    <property type="term" value="C:chloroplast"/>
    <property type="evidence" value="ECO:0007669"/>
    <property type="project" value="UniProtKB-SubCell"/>
</dbReference>
<sequence>MSSISSTSLRLFSSKLHPSPLGFPSKSPSFLPSRSLLFSSPISFQPLRKSSPLARPIRAQQQQQKLREDDQAAASVDLSLLPPKLRDIIALFQSAPEPKAKYQQLLHYGSRLPPLNPAFKTEEHRVRGCVSQVWVRAFVDPEDAAAVRFEADSDSALTKGLAALLVFGLSGSPAAVIARVPPDFVHLLGIRQSLTPSRNNGFLNMLKLMQQKALQLYMEGSDSAKNEVLEQERSGAGTKDEISGKNEVNSGLGAQQIGRDSVSGVNGSTNSPSGPVVDENERSVENIGEVGGVPVNSHGVSGGRRERMIEKLERGLSPIKLEVEDISHQHAGHAGVRGSTAGETHFNLRVISKEFEGKSLVKRHRLIYELLQEELQSGLHALAIDAKTPSEVQAS</sequence>
<evidence type="ECO:0000259" key="6">
    <source>
        <dbReference type="Pfam" id="PF02657"/>
    </source>
</evidence>
<protein>
    <recommendedName>
        <fullName evidence="6">Fe-S metabolism associated domain-containing protein</fullName>
    </recommendedName>
</protein>
<dbReference type="SUPFAM" id="SSF82657">
    <property type="entry name" value="BolA-like"/>
    <property type="match status" value="1"/>
</dbReference>
<dbReference type="Pfam" id="PF01722">
    <property type="entry name" value="BolA"/>
    <property type="match status" value="1"/>
</dbReference>
<feature type="domain" description="Fe-S metabolism associated" evidence="6">
    <location>
        <begin position="91"/>
        <end position="211"/>
    </location>
</feature>
<gene>
    <name evidence="7" type="ORF">Cni_G01286</name>
</gene>
<evidence type="ECO:0000313" key="7">
    <source>
        <dbReference type="EMBL" id="WOK92595.1"/>
    </source>
</evidence>
<dbReference type="PANTHER" id="PTHR46230">
    <property type="match status" value="1"/>
</dbReference>
<feature type="region of interest" description="Disordered" evidence="5">
    <location>
        <begin position="229"/>
        <end position="279"/>
    </location>
</feature>
<dbReference type="FunFam" id="3.30.300.90:FF:000004">
    <property type="entry name" value="SufE-like protein, chloroplastic"/>
    <property type="match status" value="1"/>
</dbReference>
<dbReference type="GO" id="GO:0016226">
    <property type="term" value="P:iron-sulfur cluster assembly"/>
    <property type="evidence" value="ECO:0007669"/>
    <property type="project" value="TreeGrafter"/>
</dbReference>
<dbReference type="AlphaFoldDB" id="A0AAQ3PY01"/>
<evidence type="ECO:0000256" key="5">
    <source>
        <dbReference type="SAM" id="MobiDB-lite"/>
    </source>
</evidence>
<evidence type="ECO:0000256" key="4">
    <source>
        <dbReference type="ARBA" id="ARBA00022946"/>
    </source>
</evidence>
<accession>A0AAQ3PY01</accession>
<dbReference type="EMBL" id="CP136890">
    <property type="protein sequence ID" value="WOK92595.1"/>
    <property type="molecule type" value="Genomic_DNA"/>
</dbReference>
<dbReference type="Proteomes" id="UP001327560">
    <property type="component" value="Chromosome 1"/>
</dbReference>
<dbReference type="PANTHER" id="PTHR46230:SF3">
    <property type="entry name" value="SUFE-LIKE PROTEIN 1, CHLOROPLASTIC_MITOCHONDRIAL"/>
    <property type="match status" value="1"/>
</dbReference>
<name>A0AAQ3PY01_9LILI</name>
<dbReference type="SUPFAM" id="SSF82649">
    <property type="entry name" value="SufE/NifU"/>
    <property type="match status" value="1"/>
</dbReference>
<keyword evidence="4" id="KW-0809">Transit peptide</keyword>
<organism evidence="7 8">
    <name type="scientific">Canna indica</name>
    <name type="common">Indian-shot</name>
    <dbReference type="NCBI Taxonomy" id="4628"/>
    <lineage>
        <taxon>Eukaryota</taxon>
        <taxon>Viridiplantae</taxon>
        <taxon>Streptophyta</taxon>
        <taxon>Embryophyta</taxon>
        <taxon>Tracheophyta</taxon>
        <taxon>Spermatophyta</taxon>
        <taxon>Magnoliopsida</taxon>
        <taxon>Liliopsida</taxon>
        <taxon>Zingiberales</taxon>
        <taxon>Cannaceae</taxon>
        <taxon>Canna</taxon>
    </lineage>
</organism>
<feature type="compositionally biased region" description="Basic and acidic residues" evidence="5">
    <location>
        <begin position="229"/>
        <end position="244"/>
    </location>
</feature>
<reference evidence="7 8" key="1">
    <citation type="submission" date="2023-10" db="EMBL/GenBank/DDBJ databases">
        <title>Chromosome-scale genome assembly provides insights into flower coloration mechanisms of Canna indica.</title>
        <authorList>
            <person name="Li C."/>
        </authorList>
    </citation>
    <scope>NUCLEOTIDE SEQUENCE [LARGE SCALE GENOMIC DNA]</scope>
    <source>
        <tissue evidence="7">Flower</tissue>
    </source>
</reference>
<proteinExistence type="predicted"/>
<comment type="subcellular location">
    <subcellularLocation>
        <location evidence="1">Plastid</location>
        <location evidence="1">Chloroplast</location>
    </subcellularLocation>
</comment>
<keyword evidence="8" id="KW-1185">Reference proteome</keyword>
<keyword evidence="3" id="KW-0934">Plastid</keyword>
<keyword evidence="2" id="KW-0150">Chloroplast</keyword>